<dbReference type="OrthoDB" id="10264061at2759"/>
<proteinExistence type="predicted"/>
<evidence type="ECO:0000313" key="2">
    <source>
        <dbReference type="Proteomes" id="UP000800035"/>
    </source>
</evidence>
<gene>
    <name evidence="1" type="ORF">CC80DRAFT_546714</name>
</gene>
<protein>
    <submittedName>
        <fullName evidence="1">Uncharacterized protein</fullName>
    </submittedName>
</protein>
<dbReference type="EMBL" id="ML976987">
    <property type="protein sequence ID" value="KAF1958483.1"/>
    <property type="molecule type" value="Genomic_DNA"/>
</dbReference>
<dbReference type="AlphaFoldDB" id="A0A6A5U009"/>
<evidence type="ECO:0000313" key="1">
    <source>
        <dbReference type="EMBL" id="KAF1958483.1"/>
    </source>
</evidence>
<sequence>MAFLGQGGLPGSSNTKSQIWSTAVPVQFENKCWVSLFVDASCSSVCNRCTANTTPIRVGGRKVTYRIFSFGTRVDKFPGCKKLHESLLNEAVQELHDGTRVAVRVGVEPYYAIFIKDANGGVRGSIHNGENTGSGIDLEEFLRASNHILHRDPNPTTGARILPFQ</sequence>
<reference evidence="1" key="1">
    <citation type="journal article" date="2020" name="Stud. Mycol.">
        <title>101 Dothideomycetes genomes: a test case for predicting lifestyles and emergence of pathogens.</title>
        <authorList>
            <person name="Haridas S."/>
            <person name="Albert R."/>
            <person name="Binder M."/>
            <person name="Bloem J."/>
            <person name="Labutti K."/>
            <person name="Salamov A."/>
            <person name="Andreopoulos B."/>
            <person name="Baker S."/>
            <person name="Barry K."/>
            <person name="Bills G."/>
            <person name="Bluhm B."/>
            <person name="Cannon C."/>
            <person name="Castanera R."/>
            <person name="Culley D."/>
            <person name="Daum C."/>
            <person name="Ezra D."/>
            <person name="Gonzalez J."/>
            <person name="Henrissat B."/>
            <person name="Kuo A."/>
            <person name="Liang C."/>
            <person name="Lipzen A."/>
            <person name="Lutzoni F."/>
            <person name="Magnuson J."/>
            <person name="Mondo S."/>
            <person name="Nolan M."/>
            <person name="Ohm R."/>
            <person name="Pangilinan J."/>
            <person name="Park H.-J."/>
            <person name="Ramirez L."/>
            <person name="Alfaro M."/>
            <person name="Sun H."/>
            <person name="Tritt A."/>
            <person name="Yoshinaga Y."/>
            <person name="Zwiers L.-H."/>
            <person name="Turgeon B."/>
            <person name="Goodwin S."/>
            <person name="Spatafora J."/>
            <person name="Crous P."/>
            <person name="Grigoriev I."/>
        </authorList>
    </citation>
    <scope>NUCLEOTIDE SEQUENCE</scope>
    <source>
        <strain evidence="1">CBS 675.92</strain>
    </source>
</reference>
<accession>A0A6A5U009</accession>
<dbReference type="Proteomes" id="UP000800035">
    <property type="component" value="Unassembled WGS sequence"/>
</dbReference>
<organism evidence="1 2">
    <name type="scientific">Byssothecium circinans</name>
    <dbReference type="NCBI Taxonomy" id="147558"/>
    <lineage>
        <taxon>Eukaryota</taxon>
        <taxon>Fungi</taxon>
        <taxon>Dikarya</taxon>
        <taxon>Ascomycota</taxon>
        <taxon>Pezizomycotina</taxon>
        <taxon>Dothideomycetes</taxon>
        <taxon>Pleosporomycetidae</taxon>
        <taxon>Pleosporales</taxon>
        <taxon>Massarineae</taxon>
        <taxon>Massarinaceae</taxon>
        <taxon>Byssothecium</taxon>
    </lineage>
</organism>
<name>A0A6A5U009_9PLEO</name>
<keyword evidence="2" id="KW-1185">Reference proteome</keyword>